<evidence type="ECO:0000256" key="1">
    <source>
        <dbReference type="ARBA" id="ARBA00006987"/>
    </source>
</evidence>
<evidence type="ECO:0000313" key="4">
    <source>
        <dbReference type="Proteomes" id="UP000238308"/>
    </source>
</evidence>
<dbReference type="EMBL" id="PVTV01000011">
    <property type="protein sequence ID" value="PRY99415.1"/>
    <property type="molecule type" value="Genomic_DNA"/>
</dbReference>
<organism evidence="3 4">
    <name type="scientific">Jezberella montanilacus</name>
    <dbReference type="NCBI Taxonomy" id="323426"/>
    <lineage>
        <taxon>Bacteria</taxon>
        <taxon>Pseudomonadati</taxon>
        <taxon>Pseudomonadota</taxon>
        <taxon>Betaproteobacteria</taxon>
        <taxon>Burkholderiales</taxon>
        <taxon>Alcaligenaceae</taxon>
        <taxon>Jezberella</taxon>
    </lineage>
</organism>
<dbReference type="AlphaFoldDB" id="A0A2T0XKG4"/>
<dbReference type="InterPro" id="IPR006311">
    <property type="entry name" value="TAT_signal"/>
</dbReference>
<protein>
    <submittedName>
        <fullName evidence="3">Tripartite-type tricarboxylate transporter receptor subunit TctC</fullName>
    </submittedName>
</protein>
<dbReference type="InterPro" id="IPR042100">
    <property type="entry name" value="Bug_dom1"/>
</dbReference>
<keyword evidence="2" id="KW-0732">Signal</keyword>
<evidence type="ECO:0000256" key="2">
    <source>
        <dbReference type="SAM" id="SignalP"/>
    </source>
</evidence>
<sequence>MTNRRDFIQSTGAVLATAMLPGLAGAATAKFPTRPIKYICPWPAGGATDLIMRSLAESASKILGQNVVIENKPGAGGTLGATELVNDRPDGYTIAQVPQGVFRIPHMQKVNYDTLHDFTWIICLTGYIFGLAVSADSPVKSIADLVAFAKKNPGVFTYGSPGTGTSPHLAIEEFAQRAGITLSHIPFKGSAQNLQGTLGGHVMAMSDSGLWGEYVDTGKMILLATYGSKRTKRWPTVPTLTELGYDTVSDSPYGVCGPKGMDPEIVKILHDAFKKTLDDPRVLATFDKLDQPVIYMGTEEYTKFARDTFFAEKATIERLGMAEKS</sequence>
<dbReference type="PROSITE" id="PS51318">
    <property type="entry name" value="TAT"/>
    <property type="match status" value="1"/>
</dbReference>
<dbReference type="CDD" id="cd07012">
    <property type="entry name" value="PBP2_Bug_TTT"/>
    <property type="match status" value="1"/>
</dbReference>
<accession>A0A2T0XKG4</accession>
<keyword evidence="4" id="KW-1185">Reference proteome</keyword>
<proteinExistence type="inferred from homology"/>
<dbReference type="OrthoDB" id="8678477at2"/>
<dbReference type="Pfam" id="PF03401">
    <property type="entry name" value="TctC"/>
    <property type="match status" value="1"/>
</dbReference>
<dbReference type="PIRSF" id="PIRSF017082">
    <property type="entry name" value="YflP"/>
    <property type="match status" value="1"/>
</dbReference>
<dbReference type="InterPro" id="IPR005064">
    <property type="entry name" value="BUG"/>
</dbReference>
<dbReference type="Proteomes" id="UP000238308">
    <property type="component" value="Unassembled WGS sequence"/>
</dbReference>
<dbReference type="SUPFAM" id="SSF53850">
    <property type="entry name" value="Periplasmic binding protein-like II"/>
    <property type="match status" value="1"/>
</dbReference>
<dbReference type="RefSeq" id="WP_106227038.1">
    <property type="nucleotide sequence ID" value="NZ_PVTV01000011.1"/>
</dbReference>
<comment type="caution">
    <text evidence="3">The sequence shown here is derived from an EMBL/GenBank/DDBJ whole genome shotgun (WGS) entry which is preliminary data.</text>
</comment>
<dbReference type="Gene3D" id="3.40.190.150">
    <property type="entry name" value="Bordetella uptake gene, domain 1"/>
    <property type="match status" value="1"/>
</dbReference>
<name>A0A2T0XKG4_9BURK</name>
<dbReference type="Gene3D" id="3.40.190.10">
    <property type="entry name" value="Periplasmic binding protein-like II"/>
    <property type="match status" value="1"/>
</dbReference>
<comment type="similarity">
    <text evidence="1">Belongs to the UPF0065 (bug) family.</text>
</comment>
<dbReference type="PANTHER" id="PTHR42928:SF5">
    <property type="entry name" value="BLR1237 PROTEIN"/>
    <property type="match status" value="1"/>
</dbReference>
<feature type="signal peptide" evidence="2">
    <location>
        <begin position="1"/>
        <end position="26"/>
    </location>
</feature>
<gene>
    <name evidence="3" type="ORF">BCM14_0860</name>
</gene>
<evidence type="ECO:0000313" key="3">
    <source>
        <dbReference type="EMBL" id="PRY99415.1"/>
    </source>
</evidence>
<reference evidence="3 4" key="1">
    <citation type="submission" date="2018-03" db="EMBL/GenBank/DDBJ databases">
        <title>Genomic Encyclopedia of Type Strains, Phase III (KMG-III): the genomes of soil and plant-associated and newly described type strains.</title>
        <authorList>
            <person name="Whitman W."/>
        </authorList>
    </citation>
    <scope>NUCLEOTIDE SEQUENCE [LARGE SCALE GENOMIC DNA]</scope>
    <source>
        <strain evidence="3 4">MWH-P2sevCIIIb</strain>
    </source>
</reference>
<dbReference type="PANTHER" id="PTHR42928">
    <property type="entry name" value="TRICARBOXYLATE-BINDING PROTEIN"/>
    <property type="match status" value="1"/>
</dbReference>
<feature type="chain" id="PRO_5015499027" evidence="2">
    <location>
        <begin position="27"/>
        <end position="325"/>
    </location>
</feature>
<keyword evidence="3" id="KW-0675">Receptor</keyword>